<name>A0AAV2K110_KNICA</name>
<keyword evidence="3" id="KW-1185">Reference proteome</keyword>
<evidence type="ECO:0000313" key="3">
    <source>
        <dbReference type="Proteomes" id="UP001497482"/>
    </source>
</evidence>
<dbReference type="Proteomes" id="UP001497482">
    <property type="component" value="Chromosome 16"/>
</dbReference>
<feature type="region of interest" description="Disordered" evidence="1">
    <location>
        <begin position="1"/>
        <end position="27"/>
    </location>
</feature>
<gene>
    <name evidence="2" type="ORF">KC01_LOCUS13980</name>
</gene>
<dbReference type="AlphaFoldDB" id="A0AAV2K110"/>
<sequence length="91" mass="9405">MMRNTFAPEKREEESAEPSPHPASMLRPHHATLTSLLPGSSAASLALNNRLPSVTTLGTGCGGVDAERRDPATEGGSGLGLILGSVAVVWL</sequence>
<dbReference type="EMBL" id="OZ035838">
    <property type="protein sequence ID" value="CAL1583517.1"/>
    <property type="molecule type" value="Genomic_DNA"/>
</dbReference>
<reference evidence="2 3" key="1">
    <citation type="submission" date="2024-04" db="EMBL/GenBank/DDBJ databases">
        <authorList>
            <person name="Waldvogel A.-M."/>
            <person name="Schoenle A."/>
        </authorList>
    </citation>
    <scope>NUCLEOTIDE SEQUENCE [LARGE SCALE GENOMIC DNA]</scope>
</reference>
<evidence type="ECO:0000313" key="2">
    <source>
        <dbReference type="EMBL" id="CAL1583517.1"/>
    </source>
</evidence>
<accession>A0AAV2K110</accession>
<proteinExistence type="predicted"/>
<evidence type="ECO:0000256" key="1">
    <source>
        <dbReference type="SAM" id="MobiDB-lite"/>
    </source>
</evidence>
<organism evidence="2 3">
    <name type="scientific">Knipowitschia caucasica</name>
    <name type="common">Caucasian dwarf goby</name>
    <name type="synonym">Pomatoschistus caucasicus</name>
    <dbReference type="NCBI Taxonomy" id="637954"/>
    <lineage>
        <taxon>Eukaryota</taxon>
        <taxon>Metazoa</taxon>
        <taxon>Chordata</taxon>
        <taxon>Craniata</taxon>
        <taxon>Vertebrata</taxon>
        <taxon>Euteleostomi</taxon>
        <taxon>Actinopterygii</taxon>
        <taxon>Neopterygii</taxon>
        <taxon>Teleostei</taxon>
        <taxon>Neoteleostei</taxon>
        <taxon>Acanthomorphata</taxon>
        <taxon>Gobiaria</taxon>
        <taxon>Gobiiformes</taxon>
        <taxon>Gobioidei</taxon>
        <taxon>Gobiidae</taxon>
        <taxon>Gobiinae</taxon>
        <taxon>Knipowitschia</taxon>
    </lineage>
</organism>
<protein>
    <submittedName>
        <fullName evidence="2">Uncharacterized protein</fullName>
    </submittedName>
</protein>